<feature type="transmembrane region" description="Helical" evidence="2">
    <location>
        <begin position="416"/>
        <end position="436"/>
    </location>
</feature>
<gene>
    <name evidence="3" type="ORF">DFR70_11918</name>
</gene>
<dbReference type="RefSeq" id="WP_040734101.1">
    <property type="nucleotide sequence ID" value="NZ_QJKF01000019.1"/>
</dbReference>
<protein>
    <recommendedName>
        <fullName evidence="5">YfhO family protein</fullName>
    </recommendedName>
</protein>
<evidence type="ECO:0008006" key="5">
    <source>
        <dbReference type="Google" id="ProtNLM"/>
    </source>
</evidence>
<feature type="transmembrane region" description="Helical" evidence="2">
    <location>
        <begin position="710"/>
        <end position="730"/>
    </location>
</feature>
<feature type="transmembrane region" description="Helical" evidence="2">
    <location>
        <begin position="124"/>
        <end position="146"/>
    </location>
</feature>
<feature type="transmembrane region" description="Helical" evidence="2">
    <location>
        <begin position="100"/>
        <end position="117"/>
    </location>
</feature>
<evidence type="ECO:0000256" key="1">
    <source>
        <dbReference type="SAM" id="MobiDB-lite"/>
    </source>
</evidence>
<dbReference type="AlphaFoldDB" id="A0A318JQJ0"/>
<feature type="transmembrane region" description="Helical" evidence="2">
    <location>
        <begin position="12"/>
        <end position="32"/>
    </location>
</feature>
<feature type="transmembrane region" description="Helical" evidence="2">
    <location>
        <begin position="152"/>
        <end position="169"/>
    </location>
</feature>
<feature type="region of interest" description="Disordered" evidence="1">
    <location>
        <begin position="739"/>
        <end position="761"/>
    </location>
</feature>
<feature type="transmembrane region" description="Helical" evidence="2">
    <location>
        <begin position="394"/>
        <end position="410"/>
    </location>
</feature>
<evidence type="ECO:0000256" key="2">
    <source>
        <dbReference type="SAM" id="Phobius"/>
    </source>
</evidence>
<organism evidence="3 4">
    <name type="scientific">Nocardia tenerifensis</name>
    <dbReference type="NCBI Taxonomy" id="228006"/>
    <lineage>
        <taxon>Bacteria</taxon>
        <taxon>Bacillati</taxon>
        <taxon>Actinomycetota</taxon>
        <taxon>Actinomycetes</taxon>
        <taxon>Mycobacteriales</taxon>
        <taxon>Nocardiaceae</taxon>
        <taxon>Nocardia</taxon>
    </lineage>
</organism>
<keyword evidence="2" id="KW-0812">Transmembrane</keyword>
<feature type="transmembrane region" description="Helical" evidence="2">
    <location>
        <begin position="336"/>
        <end position="359"/>
    </location>
</feature>
<feature type="transmembrane region" description="Helical" evidence="2">
    <location>
        <begin position="443"/>
        <end position="463"/>
    </location>
</feature>
<accession>A0A318JQJ0</accession>
<keyword evidence="2" id="KW-1133">Transmembrane helix</keyword>
<feature type="transmembrane region" description="Helical" evidence="2">
    <location>
        <begin position="238"/>
        <end position="257"/>
    </location>
</feature>
<dbReference type="Proteomes" id="UP000247569">
    <property type="component" value="Unassembled WGS sequence"/>
</dbReference>
<dbReference type="EMBL" id="QJKF01000019">
    <property type="protein sequence ID" value="PXX56466.1"/>
    <property type="molecule type" value="Genomic_DNA"/>
</dbReference>
<feature type="transmembrane region" description="Helical" evidence="2">
    <location>
        <begin position="301"/>
        <end position="324"/>
    </location>
</feature>
<reference evidence="3 4" key="1">
    <citation type="submission" date="2018-05" db="EMBL/GenBank/DDBJ databases">
        <title>Genomic Encyclopedia of Type Strains, Phase IV (KMG-IV): sequencing the most valuable type-strain genomes for metagenomic binning, comparative biology and taxonomic classification.</title>
        <authorList>
            <person name="Goeker M."/>
        </authorList>
    </citation>
    <scope>NUCLEOTIDE SEQUENCE [LARGE SCALE GENOMIC DNA]</scope>
    <source>
        <strain evidence="3 4">DSM 44704</strain>
    </source>
</reference>
<evidence type="ECO:0000313" key="4">
    <source>
        <dbReference type="Proteomes" id="UP000247569"/>
    </source>
</evidence>
<feature type="transmembrane region" description="Helical" evidence="2">
    <location>
        <begin position="212"/>
        <end position="231"/>
    </location>
</feature>
<name>A0A318JQJ0_9NOCA</name>
<feature type="transmembrane region" description="Helical" evidence="2">
    <location>
        <begin position="190"/>
        <end position="206"/>
    </location>
</feature>
<evidence type="ECO:0000313" key="3">
    <source>
        <dbReference type="EMBL" id="PXX56466.1"/>
    </source>
</evidence>
<comment type="caution">
    <text evidence="3">The sequence shown here is derived from an EMBL/GenBank/DDBJ whole genome shotgun (WGS) entry which is preliminary data.</text>
</comment>
<keyword evidence="2" id="KW-0472">Membrane</keyword>
<sequence>MESSALARRDVYKWGLITALGVVAGYGAVLLANVRHFYTDDTESQYAPLWVMLGNRLRDGQFPAMVPEHWMAGNYTIEEAGLLNPPQLLIDLIAPSVDNVALYATIVKLIFAIVLGLGVYRVCLVYGASAPWAAVAGISIPFSGWLLFFDEASWYTAFVGTAWLVHAWASGVRYARGSLRDHGGRSRRRFGRGGPIPTFVFLYLAISVQYIFPAVEAGLMIGAVAVGEVVYQRKWLPSLRLLAVSACAALAGLATYLPSILSAKVTWRGTAQINNDQFLTVPWSESLNASLPSTLPAYTSWWGYVQPMPVVYIAWFLIPALAFIDWRRARENWREFTAIGLVAIMGLMWTAGPGTIGPLRWPARVLPMVALGLLVLVCVLLGRFATFDGWRRRGVAAGVLIGLLFVRSFSAAPRELGWHVLAALSVAALGAAVVWLGRNKGMAAACALTLVAVFPIAYVQVLGAQPTPMSWNLPEKRSEMKAAFPDFPGTTLQLADRGPIPPAEKNLRGAYGSLVFGNYAKDLELTYVSGYTPNGHFWFGEMLCMRWDTSVCPDALRRAFDIEPTTGRTIVDLMKVDRVVLQRSMFPDARNQPAPDGWKWVDYPGHEQQISVLERVDGLLSTRNGRVSATTGVTATSVGESDLTSRVRVNSDNGGQVVFARLGWPGYRATLNGHDLPIKVVAKTFVAVDIPAGTKNADLELTWRPPGWKIGAAAILLGLLGVGVLHWAFLRSRRRNDGQELAETSTDEPVTPHPDLVDAKI</sequence>
<keyword evidence="4" id="KW-1185">Reference proteome</keyword>
<feature type="transmembrane region" description="Helical" evidence="2">
    <location>
        <begin position="365"/>
        <end position="382"/>
    </location>
</feature>
<proteinExistence type="predicted"/>